<dbReference type="Proteomes" id="UP000299102">
    <property type="component" value="Unassembled WGS sequence"/>
</dbReference>
<evidence type="ECO:0000313" key="2">
    <source>
        <dbReference type="Proteomes" id="UP000299102"/>
    </source>
</evidence>
<protein>
    <submittedName>
        <fullName evidence="1">Uncharacterized protein</fullName>
    </submittedName>
</protein>
<sequence length="95" mass="10610">MGETALKYYAKMFRVSASSWGLRYPALKLIYRGNIHGHYRISGRIVVPQGQLSACVLPTDMEVVRCGQVDSQRDDLTPRELGALMKSCLNEAYSA</sequence>
<organism evidence="1 2">
    <name type="scientific">Eumeta variegata</name>
    <name type="common">Bagworm moth</name>
    <name type="synonym">Eumeta japonica</name>
    <dbReference type="NCBI Taxonomy" id="151549"/>
    <lineage>
        <taxon>Eukaryota</taxon>
        <taxon>Metazoa</taxon>
        <taxon>Ecdysozoa</taxon>
        <taxon>Arthropoda</taxon>
        <taxon>Hexapoda</taxon>
        <taxon>Insecta</taxon>
        <taxon>Pterygota</taxon>
        <taxon>Neoptera</taxon>
        <taxon>Endopterygota</taxon>
        <taxon>Lepidoptera</taxon>
        <taxon>Glossata</taxon>
        <taxon>Ditrysia</taxon>
        <taxon>Tineoidea</taxon>
        <taxon>Psychidae</taxon>
        <taxon>Oiketicinae</taxon>
        <taxon>Eumeta</taxon>
    </lineage>
</organism>
<accession>A0A4C1T171</accession>
<name>A0A4C1T171_EUMVA</name>
<keyword evidence="2" id="KW-1185">Reference proteome</keyword>
<reference evidence="1 2" key="1">
    <citation type="journal article" date="2019" name="Commun. Biol.">
        <title>The bagworm genome reveals a unique fibroin gene that provides high tensile strength.</title>
        <authorList>
            <person name="Kono N."/>
            <person name="Nakamura H."/>
            <person name="Ohtoshi R."/>
            <person name="Tomita M."/>
            <person name="Numata K."/>
            <person name="Arakawa K."/>
        </authorList>
    </citation>
    <scope>NUCLEOTIDE SEQUENCE [LARGE SCALE GENOMIC DNA]</scope>
</reference>
<dbReference type="OrthoDB" id="7382669at2759"/>
<evidence type="ECO:0000313" key="1">
    <source>
        <dbReference type="EMBL" id="GBP07915.1"/>
    </source>
</evidence>
<comment type="caution">
    <text evidence="1">The sequence shown here is derived from an EMBL/GenBank/DDBJ whole genome shotgun (WGS) entry which is preliminary data.</text>
</comment>
<dbReference type="AlphaFoldDB" id="A0A4C1T171"/>
<gene>
    <name evidence="1" type="ORF">EVAR_78070_1</name>
</gene>
<dbReference type="EMBL" id="BGZK01000028">
    <property type="protein sequence ID" value="GBP07915.1"/>
    <property type="molecule type" value="Genomic_DNA"/>
</dbReference>
<proteinExistence type="predicted"/>